<keyword evidence="4 13" id="KW-1134">Transmembrane beta strand</keyword>
<dbReference type="EMBL" id="JADEWN010000057">
    <property type="protein sequence ID" value="MBE9192527.1"/>
    <property type="molecule type" value="Genomic_DNA"/>
</dbReference>
<dbReference type="SUPFAM" id="SSF56935">
    <property type="entry name" value="Porins"/>
    <property type="match status" value="1"/>
</dbReference>
<evidence type="ECO:0000256" key="1">
    <source>
        <dbReference type="ARBA" id="ARBA00004571"/>
    </source>
</evidence>
<keyword evidence="5" id="KW-0410">Iron transport</keyword>
<keyword evidence="6 13" id="KW-0812">Transmembrane</keyword>
<dbReference type="InterPro" id="IPR021731">
    <property type="entry name" value="AMIN_dom"/>
</dbReference>
<evidence type="ECO:0000256" key="2">
    <source>
        <dbReference type="ARBA" id="ARBA00009810"/>
    </source>
</evidence>
<accession>A0ABR9UW57</accession>
<dbReference type="InterPro" id="IPR010105">
    <property type="entry name" value="TonB_sidphr_rcpt"/>
</dbReference>
<evidence type="ECO:0000259" key="15">
    <source>
        <dbReference type="Pfam" id="PF00593"/>
    </source>
</evidence>
<evidence type="ECO:0000313" key="18">
    <source>
        <dbReference type="EMBL" id="MBE9192527.1"/>
    </source>
</evidence>
<dbReference type="InterPro" id="IPR036942">
    <property type="entry name" value="Beta-barrel_TonB_sf"/>
</dbReference>
<evidence type="ECO:0000256" key="5">
    <source>
        <dbReference type="ARBA" id="ARBA00022496"/>
    </source>
</evidence>
<organism evidence="18 19">
    <name type="scientific">Gloeocapsopsis crepidinum LEGE 06123</name>
    <dbReference type="NCBI Taxonomy" id="588587"/>
    <lineage>
        <taxon>Bacteria</taxon>
        <taxon>Bacillati</taxon>
        <taxon>Cyanobacteriota</taxon>
        <taxon>Cyanophyceae</taxon>
        <taxon>Oscillatoriophycideae</taxon>
        <taxon>Chroococcales</taxon>
        <taxon>Chroococcaceae</taxon>
        <taxon>Gloeocapsopsis</taxon>
    </lineage>
</organism>
<evidence type="ECO:0000256" key="8">
    <source>
        <dbReference type="ARBA" id="ARBA00023004"/>
    </source>
</evidence>
<evidence type="ECO:0000256" key="7">
    <source>
        <dbReference type="ARBA" id="ARBA00022729"/>
    </source>
</evidence>
<dbReference type="Pfam" id="PF11741">
    <property type="entry name" value="AMIN"/>
    <property type="match status" value="1"/>
</dbReference>
<keyword evidence="8" id="KW-0408">Iron</keyword>
<feature type="domain" description="AMIN" evidence="17">
    <location>
        <begin position="56"/>
        <end position="147"/>
    </location>
</feature>
<evidence type="ECO:0000259" key="17">
    <source>
        <dbReference type="Pfam" id="PF11741"/>
    </source>
</evidence>
<dbReference type="PANTHER" id="PTHR32552">
    <property type="entry name" value="FERRICHROME IRON RECEPTOR-RELATED"/>
    <property type="match status" value="1"/>
</dbReference>
<sequence>MAMSQVWVTVQCVLALSLLGAAINIEIPARAQEVPQLSEEQPATTVEASPVQITGVRVETTEAGLQVVLETANALEVPETRIVGNTLIAEIPNAAIAQEFLQIDPIEGIALVRVTSLPDSQVQVAITGTDAPPLVEVTTEAQGLVLAVTPDAAEAVAEDDVIEIVVTGQDEGYNPSSASTATRTDTPLQDIPASIQVIPQQVTEDQGVTGLQDAVRNNVPGISVARDYGGFGAGSFIIRGFEQPSNFRNGFRFNGTNIVDLSNVERIEVLRGPASILFGQLQPGGIVNVVTEQPLREPTYTVEFTAGQFSFYRPEIDFSGPLTENGELLYRLNAVYQNSGSFRDFVNTERVFIAPNLQWNINENTTLNLDFSYLYNDPVFDRGLVALSDGSLPLPINRFLSYPSLEGVYVERYEAGYRLEHRFSEDWQIRNGFFLSSNYEGGSNAEFGSPFALIDDRFISRGYEEYDSFTEEYRLQTDIIGNFRTGSIEHEVLVGFDLGRSTFNYRENTASLPPIDIFDPNYTVSRPDTLPNSFSLVTFTDNLGIYLQDQVSLLDNLIVVIGGRIDFTDQRNYSSGSQTNQSDTAFSPRIGVVYQPIEPISLYASFSQSFNPVVGRSQDNSAFEPEQGTQYEIGIRAEITNNLSATLAAFDITKSNVLTTDLDNPDFSIQIGKQQSQGVEFTLAGEILPGWNIIAGYAYTDARVIEDNRVPEGDFLSNVPRNSANLWTTYEIQRGDFQGLGFGLGLVYVDERQGEFPNSNFQLPNYVRADAALFYRRDNWRAAINVQNLFDVEYYEVSQGRDFSVYPGAPFNVRMSLSFTF</sequence>
<evidence type="ECO:0000256" key="14">
    <source>
        <dbReference type="RuleBase" id="RU003357"/>
    </source>
</evidence>
<comment type="subcellular location">
    <subcellularLocation>
        <location evidence="1 13">Cell outer membrane</location>
        <topology evidence="1 13">Multi-pass membrane protein</topology>
    </subcellularLocation>
</comment>
<dbReference type="InterPro" id="IPR012910">
    <property type="entry name" value="Plug_dom"/>
</dbReference>
<dbReference type="InterPro" id="IPR000531">
    <property type="entry name" value="Beta-barrel_TonB"/>
</dbReference>
<keyword evidence="7" id="KW-0732">Signal</keyword>
<dbReference type="Proteomes" id="UP000651156">
    <property type="component" value="Unassembled WGS sequence"/>
</dbReference>
<comment type="caution">
    <text evidence="18">The sequence shown here is derived from an EMBL/GenBank/DDBJ whole genome shotgun (WGS) entry which is preliminary data.</text>
</comment>
<reference evidence="18 19" key="1">
    <citation type="submission" date="2020-10" db="EMBL/GenBank/DDBJ databases">
        <authorList>
            <person name="Castelo-Branco R."/>
            <person name="Eusebio N."/>
            <person name="Adriana R."/>
            <person name="Vieira A."/>
            <person name="Brugerolle De Fraissinette N."/>
            <person name="Rezende De Castro R."/>
            <person name="Schneider M.P."/>
            <person name="Vasconcelos V."/>
            <person name="Leao P.N."/>
        </authorList>
    </citation>
    <scope>NUCLEOTIDE SEQUENCE [LARGE SCALE GENOMIC DNA]</scope>
    <source>
        <strain evidence="18 19">LEGE 06123</strain>
    </source>
</reference>
<evidence type="ECO:0000256" key="13">
    <source>
        <dbReference type="PROSITE-ProRule" id="PRU01360"/>
    </source>
</evidence>
<dbReference type="InterPro" id="IPR039426">
    <property type="entry name" value="TonB-dep_rcpt-like"/>
</dbReference>
<keyword evidence="9" id="KW-0406">Ion transport</keyword>
<dbReference type="PANTHER" id="PTHR32552:SF68">
    <property type="entry name" value="FERRICHROME OUTER MEMBRANE TRANSPORTER_PHAGE RECEPTOR"/>
    <property type="match status" value="1"/>
</dbReference>
<dbReference type="Pfam" id="PF07715">
    <property type="entry name" value="Plug"/>
    <property type="match status" value="1"/>
</dbReference>
<comment type="similarity">
    <text evidence="2 13 14">Belongs to the TonB-dependent receptor family.</text>
</comment>
<dbReference type="NCBIfam" id="TIGR01783">
    <property type="entry name" value="TonB-siderophor"/>
    <property type="match status" value="1"/>
</dbReference>
<feature type="domain" description="TonB-dependent receptor-like beta-barrel" evidence="15">
    <location>
        <begin position="359"/>
        <end position="789"/>
    </location>
</feature>
<dbReference type="PROSITE" id="PS52016">
    <property type="entry name" value="TONB_DEPENDENT_REC_3"/>
    <property type="match status" value="1"/>
</dbReference>
<keyword evidence="18" id="KW-0675">Receptor</keyword>
<evidence type="ECO:0000256" key="9">
    <source>
        <dbReference type="ARBA" id="ARBA00023065"/>
    </source>
</evidence>
<feature type="domain" description="TonB-dependent receptor plug" evidence="16">
    <location>
        <begin position="188"/>
        <end position="286"/>
    </location>
</feature>
<dbReference type="Pfam" id="PF00593">
    <property type="entry name" value="TonB_dep_Rec_b-barrel"/>
    <property type="match status" value="1"/>
</dbReference>
<dbReference type="CDD" id="cd01347">
    <property type="entry name" value="ligand_gated_channel"/>
    <property type="match status" value="1"/>
</dbReference>
<evidence type="ECO:0000256" key="3">
    <source>
        <dbReference type="ARBA" id="ARBA00022448"/>
    </source>
</evidence>
<name>A0ABR9UW57_9CHRO</name>
<dbReference type="InterPro" id="IPR037066">
    <property type="entry name" value="Plug_dom_sf"/>
</dbReference>
<keyword evidence="19" id="KW-1185">Reference proteome</keyword>
<evidence type="ECO:0000256" key="10">
    <source>
        <dbReference type="ARBA" id="ARBA00023077"/>
    </source>
</evidence>
<evidence type="ECO:0000256" key="4">
    <source>
        <dbReference type="ARBA" id="ARBA00022452"/>
    </source>
</evidence>
<gene>
    <name evidence="18" type="ORF">IQ230_19670</name>
</gene>
<proteinExistence type="inferred from homology"/>
<evidence type="ECO:0000256" key="6">
    <source>
        <dbReference type="ARBA" id="ARBA00022692"/>
    </source>
</evidence>
<dbReference type="Gene3D" id="2.170.130.10">
    <property type="entry name" value="TonB-dependent receptor, plug domain"/>
    <property type="match status" value="1"/>
</dbReference>
<evidence type="ECO:0000256" key="12">
    <source>
        <dbReference type="ARBA" id="ARBA00023237"/>
    </source>
</evidence>
<protein>
    <submittedName>
        <fullName evidence="18">TonB-dependent siderophore receptor</fullName>
    </submittedName>
</protein>
<keyword evidence="12 13" id="KW-0998">Cell outer membrane</keyword>
<keyword evidence="11 13" id="KW-0472">Membrane</keyword>
<evidence type="ECO:0000256" key="11">
    <source>
        <dbReference type="ARBA" id="ARBA00023136"/>
    </source>
</evidence>
<evidence type="ECO:0000313" key="19">
    <source>
        <dbReference type="Proteomes" id="UP000651156"/>
    </source>
</evidence>
<dbReference type="RefSeq" id="WP_193933949.1">
    <property type="nucleotide sequence ID" value="NZ_CAWPMZ010000093.1"/>
</dbReference>
<evidence type="ECO:0000259" key="16">
    <source>
        <dbReference type="Pfam" id="PF07715"/>
    </source>
</evidence>
<dbReference type="Gene3D" id="2.40.170.20">
    <property type="entry name" value="TonB-dependent receptor, beta-barrel domain"/>
    <property type="match status" value="1"/>
</dbReference>
<keyword evidence="10 14" id="KW-0798">TonB box</keyword>
<keyword evidence="3 13" id="KW-0813">Transport</keyword>